<name>A0A9D4ZU74_PEA</name>
<dbReference type="Gramene" id="Psat07G0090700-T1">
    <property type="protein sequence ID" value="KAI5383724.1"/>
    <property type="gene ID" value="KIW84_070907"/>
</dbReference>
<feature type="region of interest" description="Disordered" evidence="1">
    <location>
        <begin position="74"/>
        <end position="100"/>
    </location>
</feature>
<organism evidence="2 3">
    <name type="scientific">Pisum sativum</name>
    <name type="common">Garden pea</name>
    <name type="synonym">Lathyrus oleraceus</name>
    <dbReference type="NCBI Taxonomy" id="3888"/>
    <lineage>
        <taxon>Eukaryota</taxon>
        <taxon>Viridiplantae</taxon>
        <taxon>Streptophyta</taxon>
        <taxon>Embryophyta</taxon>
        <taxon>Tracheophyta</taxon>
        <taxon>Spermatophyta</taxon>
        <taxon>Magnoliopsida</taxon>
        <taxon>eudicotyledons</taxon>
        <taxon>Gunneridae</taxon>
        <taxon>Pentapetalae</taxon>
        <taxon>rosids</taxon>
        <taxon>fabids</taxon>
        <taxon>Fabales</taxon>
        <taxon>Fabaceae</taxon>
        <taxon>Papilionoideae</taxon>
        <taxon>50 kb inversion clade</taxon>
        <taxon>NPAAA clade</taxon>
        <taxon>Hologalegina</taxon>
        <taxon>IRL clade</taxon>
        <taxon>Fabeae</taxon>
        <taxon>Lathyrus</taxon>
    </lineage>
</organism>
<sequence length="114" mass="12184">MELAKLCVSENVPVVPIPGHCALGSSIFGDTRKCVIAREMAKFHEEFWRGSLGEANHVFSTRLPKGELTILIEGQANSKAEPPSTSAAASPSSPSSASQYGFSSFAPHLTSCWF</sequence>
<dbReference type="Proteomes" id="UP001058974">
    <property type="component" value="Chromosome 7"/>
</dbReference>
<proteinExistence type="predicted"/>
<evidence type="ECO:0000313" key="3">
    <source>
        <dbReference type="Proteomes" id="UP001058974"/>
    </source>
</evidence>
<comment type="caution">
    <text evidence="2">The sequence shown here is derived from an EMBL/GenBank/DDBJ whole genome shotgun (WGS) entry which is preliminary data.</text>
</comment>
<evidence type="ECO:0000256" key="1">
    <source>
        <dbReference type="SAM" id="MobiDB-lite"/>
    </source>
</evidence>
<protein>
    <submittedName>
        <fullName evidence="2">Uncharacterized protein</fullName>
    </submittedName>
</protein>
<dbReference type="EMBL" id="JAMSHJ010000007">
    <property type="protein sequence ID" value="KAI5383724.1"/>
    <property type="molecule type" value="Genomic_DNA"/>
</dbReference>
<feature type="compositionally biased region" description="Low complexity" evidence="1">
    <location>
        <begin position="82"/>
        <end position="98"/>
    </location>
</feature>
<dbReference type="InterPro" id="IPR035996">
    <property type="entry name" value="4pyrrol_Methylase_sf"/>
</dbReference>
<dbReference type="PANTHER" id="PTHR46111:SF1">
    <property type="entry name" value="RIBOSOMAL RNA SMALL SUBUNIT METHYLTRANSFERASE I"/>
    <property type="match status" value="1"/>
</dbReference>
<dbReference type="PANTHER" id="PTHR46111">
    <property type="entry name" value="RIBOSOMAL RNA SMALL SUBUNIT METHYLTRANSFERASE I"/>
    <property type="match status" value="1"/>
</dbReference>
<dbReference type="InterPro" id="IPR014776">
    <property type="entry name" value="4pyrrole_Mease_sub2"/>
</dbReference>
<dbReference type="InterPro" id="IPR008189">
    <property type="entry name" value="rRNA_ssu_MeTfrase_I"/>
</dbReference>
<accession>A0A9D4ZU74</accession>
<evidence type="ECO:0000313" key="2">
    <source>
        <dbReference type="EMBL" id="KAI5383724.1"/>
    </source>
</evidence>
<dbReference type="Gene3D" id="3.30.950.10">
    <property type="entry name" value="Methyltransferase, Cobalt-precorrin-4 Transmethylase, Domain 2"/>
    <property type="match status" value="1"/>
</dbReference>
<gene>
    <name evidence="2" type="ORF">KIW84_070907</name>
</gene>
<reference evidence="2 3" key="1">
    <citation type="journal article" date="2022" name="Nat. Genet.">
        <title>Improved pea reference genome and pan-genome highlight genomic features and evolutionary characteristics.</title>
        <authorList>
            <person name="Yang T."/>
            <person name="Liu R."/>
            <person name="Luo Y."/>
            <person name="Hu S."/>
            <person name="Wang D."/>
            <person name="Wang C."/>
            <person name="Pandey M.K."/>
            <person name="Ge S."/>
            <person name="Xu Q."/>
            <person name="Li N."/>
            <person name="Li G."/>
            <person name="Huang Y."/>
            <person name="Saxena R.K."/>
            <person name="Ji Y."/>
            <person name="Li M."/>
            <person name="Yan X."/>
            <person name="He Y."/>
            <person name="Liu Y."/>
            <person name="Wang X."/>
            <person name="Xiang C."/>
            <person name="Varshney R.K."/>
            <person name="Ding H."/>
            <person name="Gao S."/>
            <person name="Zong X."/>
        </authorList>
    </citation>
    <scope>NUCLEOTIDE SEQUENCE [LARGE SCALE GENOMIC DNA]</scope>
    <source>
        <strain evidence="2 3">cv. Zhongwan 6</strain>
    </source>
</reference>
<dbReference type="AlphaFoldDB" id="A0A9D4ZU74"/>
<dbReference type="SUPFAM" id="SSF53790">
    <property type="entry name" value="Tetrapyrrole methylase"/>
    <property type="match status" value="1"/>
</dbReference>
<dbReference type="GO" id="GO:0008168">
    <property type="term" value="F:methyltransferase activity"/>
    <property type="evidence" value="ECO:0007669"/>
    <property type="project" value="InterPro"/>
</dbReference>
<keyword evidence="3" id="KW-1185">Reference proteome</keyword>